<feature type="region of interest" description="Disordered" evidence="2">
    <location>
        <begin position="285"/>
        <end position="323"/>
    </location>
</feature>
<dbReference type="GO" id="GO:0003676">
    <property type="term" value="F:nucleic acid binding"/>
    <property type="evidence" value="ECO:0007669"/>
    <property type="project" value="InterPro"/>
</dbReference>
<organism evidence="4 5">
    <name type="scientific">Sistotremastrum suecicum HHB10207 ss-3</name>
    <dbReference type="NCBI Taxonomy" id="1314776"/>
    <lineage>
        <taxon>Eukaryota</taxon>
        <taxon>Fungi</taxon>
        <taxon>Dikarya</taxon>
        <taxon>Basidiomycota</taxon>
        <taxon>Agaricomycotina</taxon>
        <taxon>Agaricomycetes</taxon>
        <taxon>Sistotremastrales</taxon>
        <taxon>Sistotremastraceae</taxon>
        <taxon>Sistotremastrum</taxon>
    </lineage>
</organism>
<sequence length="335" mass="36701">MTATNTSLNSAIAAAFAHEAKLTEDNYVTWLQCCHMFFCGAGAAYLAEDPLPATVPDDKKGIDGQLVWCIYQALSPELRYIVLGKKSGLDCLKAIATYFGRSTLPRRWAARGELYSVVHDPSKPISVFLNEITRIRKTLENLKCVIDDVQITDVILLRLHPSYHTLRTTITSTAAKGGKDIDLSELTNILSSSTVTLPDPDASVTVKVEDTSAGLPQMAQAARTLPSRHLPSSSSSPGHRPAILDEGQYHWCDPQNENACFRCGRQGHVAHFCIVDMPSEVKEWVMKRPSRSSRNNRQSAREASAHGYSAQGQDPDFSESAESAQFFAGVGPLHI</sequence>
<dbReference type="AlphaFoldDB" id="A0A166A170"/>
<proteinExistence type="predicted"/>
<evidence type="ECO:0000313" key="5">
    <source>
        <dbReference type="Proteomes" id="UP000076798"/>
    </source>
</evidence>
<dbReference type="InterPro" id="IPR001878">
    <property type="entry name" value="Znf_CCHC"/>
</dbReference>
<evidence type="ECO:0000256" key="1">
    <source>
        <dbReference type="PROSITE-ProRule" id="PRU00047"/>
    </source>
</evidence>
<evidence type="ECO:0000256" key="2">
    <source>
        <dbReference type="SAM" id="MobiDB-lite"/>
    </source>
</evidence>
<keyword evidence="1" id="KW-0479">Metal-binding</keyword>
<dbReference type="EMBL" id="KV428163">
    <property type="protein sequence ID" value="KZT34854.1"/>
    <property type="molecule type" value="Genomic_DNA"/>
</dbReference>
<feature type="compositionally biased region" description="Low complexity" evidence="2">
    <location>
        <begin position="225"/>
        <end position="241"/>
    </location>
</feature>
<feature type="domain" description="CCHC-type" evidence="3">
    <location>
        <begin position="260"/>
        <end position="273"/>
    </location>
</feature>
<accession>A0A166A170</accession>
<reference evidence="4 5" key="1">
    <citation type="journal article" date="2016" name="Mol. Biol. Evol.">
        <title>Comparative Genomics of Early-Diverging Mushroom-Forming Fungi Provides Insights into the Origins of Lignocellulose Decay Capabilities.</title>
        <authorList>
            <person name="Nagy L.G."/>
            <person name="Riley R."/>
            <person name="Tritt A."/>
            <person name="Adam C."/>
            <person name="Daum C."/>
            <person name="Floudas D."/>
            <person name="Sun H."/>
            <person name="Yadav J.S."/>
            <person name="Pangilinan J."/>
            <person name="Larsson K.H."/>
            <person name="Matsuura K."/>
            <person name="Barry K."/>
            <person name="Labutti K."/>
            <person name="Kuo R."/>
            <person name="Ohm R.A."/>
            <person name="Bhattacharya S.S."/>
            <person name="Shirouzu T."/>
            <person name="Yoshinaga Y."/>
            <person name="Martin F.M."/>
            <person name="Grigoriev I.V."/>
            <person name="Hibbett D.S."/>
        </authorList>
    </citation>
    <scope>NUCLEOTIDE SEQUENCE [LARGE SCALE GENOMIC DNA]</scope>
    <source>
        <strain evidence="4 5">HHB10207 ss-3</strain>
    </source>
</reference>
<evidence type="ECO:0000313" key="4">
    <source>
        <dbReference type="EMBL" id="KZT34854.1"/>
    </source>
</evidence>
<gene>
    <name evidence="4" type="ORF">SISSUDRAFT_1082146</name>
</gene>
<dbReference type="PROSITE" id="PS50158">
    <property type="entry name" value="ZF_CCHC"/>
    <property type="match status" value="1"/>
</dbReference>
<dbReference type="GO" id="GO:0008270">
    <property type="term" value="F:zinc ion binding"/>
    <property type="evidence" value="ECO:0007669"/>
    <property type="project" value="UniProtKB-KW"/>
</dbReference>
<evidence type="ECO:0000259" key="3">
    <source>
        <dbReference type="PROSITE" id="PS50158"/>
    </source>
</evidence>
<protein>
    <recommendedName>
        <fullName evidence="3">CCHC-type domain-containing protein</fullName>
    </recommendedName>
</protein>
<dbReference type="Proteomes" id="UP000076798">
    <property type="component" value="Unassembled WGS sequence"/>
</dbReference>
<feature type="region of interest" description="Disordered" evidence="2">
    <location>
        <begin position="221"/>
        <end position="242"/>
    </location>
</feature>
<name>A0A166A170_9AGAM</name>
<keyword evidence="1" id="KW-0863">Zinc-finger</keyword>
<dbReference type="OrthoDB" id="3066634at2759"/>
<keyword evidence="5" id="KW-1185">Reference proteome</keyword>
<keyword evidence="1" id="KW-0862">Zinc</keyword>